<evidence type="ECO:0000259" key="2">
    <source>
        <dbReference type="Pfam" id="PF09843"/>
    </source>
</evidence>
<sequence length="444" mass="49991">MEKVIKYYKLLFTLPSERISLALLAFTYLVLCGLKPSILPYLVTEQVVFTSLFYERRILNGRRLAFLYSASNLAAMWKVPLATTFMSIGAMVSLPHPLTPFIANVPLLALDPRSILPLIPLSLAMWYGNSKGIGQLGVAWLRAWMGDEYEKVERVIYESGRDRKARGVALGPILFTDVHFGLMRYSMGTTFPHLLMVNGKVPHRLCGSHENNPATRWENFKVANVMLREFKEGSIKLEEYENEMIEVKEIKGENCVKVIYHKKGADDLPCLEELCEVADPHNNEGPSPSKETLLKELESVKLKGEVECSEAEVCDVEIDGKGLCTANGKLVVLNCGKELKWLLVPGNNMERGNREELKEKGLYEVSTLDDHTCAGFGRKKYDVSHVKSFKIKKCRKVKVFDDRIEVEYKAMGDLIYIPEVQNEIVKTIKVGVAAVALSLILSLI</sequence>
<dbReference type="InterPro" id="IPR019204">
    <property type="entry name" value="DUF2070_membrane"/>
</dbReference>
<gene>
    <name evidence="3" type="ORF">IPA_03755</name>
</gene>
<reference evidence="3" key="1">
    <citation type="submission" date="2013-11" db="EMBL/GenBank/DDBJ databases">
        <title>Comparative genomics of Ignicoccus.</title>
        <authorList>
            <person name="Podar M."/>
        </authorList>
    </citation>
    <scope>NUCLEOTIDE SEQUENCE</scope>
    <source>
        <strain evidence="3">DSM 13166</strain>
    </source>
</reference>
<dbReference type="Pfam" id="PF09843">
    <property type="entry name" value="DUF2070"/>
    <property type="match status" value="1"/>
</dbReference>
<feature type="transmembrane region" description="Helical" evidence="1">
    <location>
        <begin position="21"/>
        <end position="43"/>
    </location>
</feature>
<evidence type="ECO:0000313" key="3">
    <source>
        <dbReference type="EMBL" id="UXD22348.1"/>
    </source>
</evidence>
<accession>A0A977KC08</accession>
<proteinExistence type="predicted"/>
<dbReference type="Proteomes" id="UP001063698">
    <property type="component" value="Chromosome"/>
</dbReference>
<keyword evidence="1" id="KW-0812">Transmembrane</keyword>
<feature type="domain" description="DUF2070" evidence="2">
    <location>
        <begin position="3"/>
        <end position="383"/>
    </location>
</feature>
<organism evidence="3 4">
    <name type="scientific">Ignicoccus pacificus DSM 13166</name>
    <dbReference type="NCBI Taxonomy" id="940294"/>
    <lineage>
        <taxon>Archaea</taxon>
        <taxon>Thermoproteota</taxon>
        <taxon>Thermoprotei</taxon>
        <taxon>Desulfurococcales</taxon>
        <taxon>Desulfurococcaceae</taxon>
        <taxon>Ignicoccus</taxon>
    </lineage>
</organism>
<keyword evidence="1" id="KW-0472">Membrane</keyword>
<name>A0A977KC08_9CREN</name>
<keyword evidence="4" id="KW-1185">Reference proteome</keyword>
<keyword evidence="1" id="KW-1133">Transmembrane helix</keyword>
<dbReference type="AlphaFoldDB" id="A0A977KC08"/>
<dbReference type="KEGG" id="ipc:IPA_03755"/>
<evidence type="ECO:0000313" key="4">
    <source>
        <dbReference type="Proteomes" id="UP001063698"/>
    </source>
</evidence>
<protein>
    <recommendedName>
        <fullName evidence="2">DUF2070 domain-containing protein</fullName>
    </recommendedName>
</protein>
<evidence type="ECO:0000256" key="1">
    <source>
        <dbReference type="SAM" id="Phobius"/>
    </source>
</evidence>
<dbReference type="EMBL" id="CP006868">
    <property type="protein sequence ID" value="UXD22348.1"/>
    <property type="molecule type" value="Genomic_DNA"/>
</dbReference>